<dbReference type="PANTHER" id="PTHR48100">
    <property type="entry name" value="BROAD-SPECIFICITY PHOSPHATASE YOR283W-RELATED"/>
    <property type="match status" value="1"/>
</dbReference>
<organism evidence="2 3">
    <name type="scientific">Nocardiopsis tropica</name>
    <dbReference type="NCBI Taxonomy" id="109330"/>
    <lineage>
        <taxon>Bacteria</taxon>
        <taxon>Bacillati</taxon>
        <taxon>Actinomycetota</taxon>
        <taxon>Actinomycetes</taxon>
        <taxon>Streptosporangiales</taxon>
        <taxon>Nocardiopsidaceae</taxon>
        <taxon>Nocardiopsis</taxon>
    </lineage>
</organism>
<dbReference type="RefSeq" id="WP_330158698.1">
    <property type="nucleotide sequence ID" value="NZ_BAAAJA010000037.1"/>
</dbReference>
<reference evidence="2 3" key="1">
    <citation type="submission" date="2023-07" db="EMBL/GenBank/DDBJ databases">
        <authorList>
            <person name="Girao M."/>
            <person name="Carvalho M.F."/>
        </authorList>
    </citation>
    <scope>NUCLEOTIDE SEQUENCE [LARGE SCALE GENOMIC DNA]</scope>
    <source>
        <strain evidence="2 3">66/93</strain>
    </source>
</reference>
<dbReference type="SMART" id="SM00855">
    <property type="entry name" value="PGAM"/>
    <property type="match status" value="1"/>
</dbReference>
<evidence type="ECO:0000313" key="3">
    <source>
        <dbReference type="Proteomes" id="UP001348641"/>
    </source>
</evidence>
<accession>A0ABU7KQN1</accession>
<dbReference type="Proteomes" id="UP001348641">
    <property type="component" value="Unassembled WGS sequence"/>
</dbReference>
<gene>
    <name evidence="2" type="ORF">Q8A49_13925</name>
</gene>
<dbReference type="Pfam" id="PF00300">
    <property type="entry name" value="His_Phos_1"/>
    <property type="match status" value="1"/>
</dbReference>
<dbReference type="Gene3D" id="3.40.50.1240">
    <property type="entry name" value="Phosphoglycerate mutase-like"/>
    <property type="match status" value="1"/>
</dbReference>
<dbReference type="InterPro" id="IPR013078">
    <property type="entry name" value="His_Pase_superF_clade-1"/>
</dbReference>
<comment type="caution">
    <text evidence="2">The sequence shown here is derived from an EMBL/GenBank/DDBJ whole genome shotgun (WGS) entry which is preliminary data.</text>
</comment>
<dbReference type="SUPFAM" id="SSF53254">
    <property type="entry name" value="Phosphoglycerate mutase-like"/>
    <property type="match status" value="1"/>
</dbReference>
<sequence length="254" mass="27020">MIPAHTELSLVRHGRTVWHAENRYAGSSDIPLDRTGRDQARALALWAGEHPHDAVACSPLRRARATALPAAAALGVEPVVLGDLSEADFGLAEGLTLAETDARHPGAAHAFRADPAAHPLPGAEDPAAVAERVRAALRGLADEYPGRRVLVVAHNTALRLALCSWLGIPLAHYRRVLPRLDNGAVTRLRVPADPAEPPALLALNLPTRRETRTDPRTHASPAGPRRPSDPAHPQTSAPPARPGPDTRRDPGPSD</sequence>
<dbReference type="InterPro" id="IPR029033">
    <property type="entry name" value="His_PPase_superfam"/>
</dbReference>
<evidence type="ECO:0000256" key="1">
    <source>
        <dbReference type="SAM" id="MobiDB-lite"/>
    </source>
</evidence>
<proteinExistence type="predicted"/>
<feature type="compositionally biased region" description="Basic and acidic residues" evidence="1">
    <location>
        <begin position="207"/>
        <end position="217"/>
    </location>
</feature>
<protein>
    <submittedName>
        <fullName evidence="2">Histidine phosphatase family protein</fullName>
    </submittedName>
</protein>
<feature type="region of interest" description="Disordered" evidence="1">
    <location>
        <begin position="197"/>
        <end position="254"/>
    </location>
</feature>
<dbReference type="CDD" id="cd07067">
    <property type="entry name" value="HP_PGM_like"/>
    <property type="match status" value="1"/>
</dbReference>
<dbReference type="PANTHER" id="PTHR48100:SF1">
    <property type="entry name" value="HISTIDINE PHOSPHATASE FAMILY PROTEIN-RELATED"/>
    <property type="match status" value="1"/>
</dbReference>
<dbReference type="InterPro" id="IPR050275">
    <property type="entry name" value="PGM_Phosphatase"/>
</dbReference>
<evidence type="ECO:0000313" key="2">
    <source>
        <dbReference type="EMBL" id="MEE2051593.1"/>
    </source>
</evidence>
<feature type="compositionally biased region" description="Basic and acidic residues" evidence="1">
    <location>
        <begin position="244"/>
        <end position="254"/>
    </location>
</feature>
<dbReference type="EMBL" id="JAUUCC010000032">
    <property type="protein sequence ID" value="MEE2051593.1"/>
    <property type="molecule type" value="Genomic_DNA"/>
</dbReference>
<name>A0ABU7KQN1_9ACTN</name>